<dbReference type="Proteomes" id="UP001519887">
    <property type="component" value="Unassembled WGS sequence"/>
</dbReference>
<organism evidence="2 3">
    <name type="scientific">Paenibacillus sepulcri</name>
    <dbReference type="NCBI Taxonomy" id="359917"/>
    <lineage>
        <taxon>Bacteria</taxon>
        <taxon>Bacillati</taxon>
        <taxon>Bacillota</taxon>
        <taxon>Bacilli</taxon>
        <taxon>Bacillales</taxon>
        <taxon>Paenibacillaceae</taxon>
        <taxon>Paenibacillus</taxon>
    </lineage>
</organism>
<keyword evidence="3" id="KW-1185">Reference proteome</keyword>
<dbReference type="Pfam" id="PF11146">
    <property type="entry name" value="DUF2905"/>
    <property type="match status" value="1"/>
</dbReference>
<evidence type="ECO:0000256" key="1">
    <source>
        <dbReference type="SAM" id="Phobius"/>
    </source>
</evidence>
<dbReference type="PANTHER" id="PTHR36443:SF1">
    <property type="entry name" value="BSR5223 PROTEIN"/>
    <property type="match status" value="1"/>
</dbReference>
<dbReference type="RefSeq" id="WP_210039906.1">
    <property type="nucleotide sequence ID" value="NZ_JBHLVU010000008.1"/>
</dbReference>
<dbReference type="EMBL" id="JAHZIK010000456">
    <property type="protein sequence ID" value="MBW7455903.1"/>
    <property type="molecule type" value="Genomic_DNA"/>
</dbReference>
<keyword evidence="1" id="KW-0812">Transmembrane</keyword>
<evidence type="ECO:0000313" key="2">
    <source>
        <dbReference type="EMBL" id="MBW7455903.1"/>
    </source>
</evidence>
<keyword evidence="1" id="KW-1133">Transmembrane helix</keyword>
<proteinExistence type="predicted"/>
<dbReference type="PANTHER" id="PTHR36443">
    <property type="entry name" value="BSR5223 PROTEIN"/>
    <property type="match status" value="1"/>
</dbReference>
<feature type="transmembrane region" description="Helical" evidence="1">
    <location>
        <begin position="45"/>
        <end position="68"/>
    </location>
</feature>
<comment type="caution">
    <text evidence="2">The sequence shown here is derived from an EMBL/GenBank/DDBJ whole genome shotgun (WGS) entry which is preliminary data.</text>
</comment>
<reference evidence="2 3" key="1">
    <citation type="submission" date="2021-07" db="EMBL/GenBank/DDBJ databases">
        <title>Paenibacillus radiodurans sp. nov., isolated from the southeastern edge of Tengger Desert.</title>
        <authorList>
            <person name="Zhang G."/>
        </authorList>
    </citation>
    <scope>NUCLEOTIDE SEQUENCE [LARGE SCALE GENOMIC DNA]</scope>
    <source>
        <strain evidence="2 3">CCM 7311</strain>
    </source>
</reference>
<name>A0ABS7C4P2_9BACL</name>
<gene>
    <name evidence="2" type="ORF">K0U00_17895</name>
</gene>
<feature type="transmembrane region" description="Helical" evidence="1">
    <location>
        <begin position="7"/>
        <end position="25"/>
    </location>
</feature>
<sequence length="73" mass="8121">MNSVSKFLIVAGVVIIGIGLIWAFLGRFINLGRLPGDIAVEKGNFKFYFPIVTCIVISVALTLISYLVRWFTK</sequence>
<protein>
    <submittedName>
        <fullName evidence="2">DUF2905 domain-containing protein</fullName>
    </submittedName>
</protein>
<dbReference type="InterPro" id="IPR021320">
    <property type="entry name" value="DUF2905"/>
</dbReference>
<keyword evidence="1" id="KW-0472">Membrane</keyword>
<evidence type="ECO:0000313" key="3">
    <source>
        <dbReference type="Proteomes" id="UP001519887"/>
    </source>
</evidence>
<accession>A0ABS7C4P2</accession>